<dbReference type="EMBL" id="LHXO01000121">
    <property type="protein sequence ID" value="KXA93125.1"/>
    <property type="molecule type" value="Genomic_DNA"/>
</dbReference>
<dbReference type="SUPFAM" id="SSF117856">
    <property type="entry name" value="AF0104/ALDC/Ptd012-like"/>
    <property type="match status" value="1"/>
</dbReference>
<proteinExistence type="predicted"/>
<evidence type="ECO:0000259" key="1">
    <source>
        <dbReference type="PROSITE" id="PS51742"/>
    </source>
</evidence>
<organism evidence="2 3">
    <name type="scientific">candidate division MSBL1 archaeon SCGC-AAA259E19</name>
    <dbReference type="NCBI Taxonomy" id="1698264"/>
    <lineage>
        <taxon>Archaea</taxon>
        <taxon>Methanobacteriati</taxon>
        <taxon>Methanobacteriota</taxon>
        <taxon>candidate division MSBL1</taxon>
    </lineage>
</organism>
<protein>
    <recommendedName>
        <fullName evidence="1">PPC domain-containing protein</fullName>
    </recommendedName>
</protein>
<keyword evidence="3" id="KW-1185">Reference proteome</keyword>
<accession>A0A133UFY3</accession>
<reference evidence="2 3" key="1">
    <citation type="journal article" date="2016" name="Sci. Rep.">
        <title>Metabolic traits of an uncultured archaeal lineage -MSBL1- from brine pools of the Red Sea.</title>
        <authorList>
            <person name="Mwirichia R."/>
            <person name="Alam I."/>
            <person name="Rashid M."/>
            <person name="Vinu M."/>
            <person name="Ba-Alawi W."/>
            <person name="Anthony Kamau A."/>
            <person name="Kamanda Ngugi D."/>
            <person name="Goker M."/>
            <person name="Klenk H.P."/>
            <person name="Bajic V."/>
            <person name="Stingl U."/>
        </authorList>
    </citation>
    <scope>NUCLEOTIDE SEQUENCE [LARGE SCALE GENOMIC DNA]</scope>
    <source>
        <strain evidence="2">SCGC-AAA259E19</strain>
    </source>
</reference>
<dbReference type="InterPro" id="IPR005175">
    <property type="entry name" value="PPC_dom"/>
</dbReference>
<feature type="domain" description="PPC" evidence="1">
    <location>
        <begin position="7"/>
        <end position="138"/>
    </location>
</feature>
<dbReference type="Pfam" id="PF03479">
    <property type="entry name" value="PCC"/>
    <property type="match status" value="1"/>
</dbReference>
<dbReference type="PROSITE" id="PS51742">
    <property type="entry name" value="PPC"/>
    <property type="match status" value="1"/>
</dbReference>
<name>A0A133UFY3_9EURY</name>
<evidence type="ECO:0000313" key="3">
    <source>
        <dbReference type="Proteomes" id="UP000070284"/>
    </source>
</evidence>
<dbReference type="Gene3D" id="3.30.1330.80">
    <property type="entry name" value="Hypothetical protein, similar to alpha- acetolactate decarboxylase, domain 2"/>
    <property type="match status" value="1"/>
</dbReference>
<dbReference type="Proteomes" id="UP000070284">
    <property type="component" value="Unassembled WGS sequence"/>
</dbReference>
<gene>
    <name evidence="2" type="ORF">AKJ65_06665</name>
</gene>
<dbReference type="AlphaFoldDB" id="A0A133UFY3"/>
<comment type="caution">
    <text evidence="2">The sequence shown here is derived from an EMBL/GenBank/DDBJ whole genome shotgun (WGS) entry which is preliminary data.</text>
</comment>
<evidence type="ECO:0000313" key="2">
    <source>
        <dbReference type="EMBL" id="KXA93125.1"/>
    </source>
</evidence>
<sequence length="138" mass="15435">MAYKALKSKGGKIVLELERGDDVLESITQFIEDYEVRDGVLLAGIGSLSKLGMHYVVPYEDFPEMTEDEDELDERIVSEGAWEVGNMQGMIHDGKPHVHLTVYSPERDQTISGHLESGCRVHTLMEMVLEPLEGLESS</sequence>